<dbReference type="EMBL" id="CP035093">
    <property type="protein sequence ID" value="QAT13883.1"/>
    <property type="molecule type" value="Genomic_DNA"/>
</dbReference>
<sequence length="139" mass="15310">MAKGGLEGVERLARKLARMTPAVRKAAGQEVFMQAEEMAAQMRSIAPRADEPNDGEKVRDHIHVEEGRLGDVSYVVISDAKDAKGRPKAARVELGHKASNGRHVEPSPSFYPVVRSSQKRVKRRITAAMRRAIKKEAGL</sequence>
<gene>
    <name evidence="1" type="ORF">EQG53_05635</name>
    <name evidence="2" type="ORF">I6H83_16790</name>
</gene>
<dbReference type="AlphaFoldDB" id="A0A410NVJ8"/>
<proteinExistence type="predicted"/>
<dbReference type="Proteomes" id="UP000596117">
    <property type="component" value="Chromosome"/>
</dbReference>
<keyword evidence="4" id="KW-1185">Reference proteome</keyword>
<protein>
    <submittedName>
        <fullName evidence="2">HK97 gp10 family phage protein</fullName>
    </submittedName>
</protein>
<organism evidence="1 3">
    <name type="scientific">Brevundimonas diminuta</name>
    <name type="common">Pseudomonas diminuta</name>
    <dbReference type="NCBI Taxonomy" id="293"/>
    <lineage>
        <taxon>Bacteria</taxon>
        <taxon>Pseudomonadati</taxon>
        <taxon>Pseudomonadota</taxon>
        <taxon>Alphaproteobacteria</taxon>
        <taxon>Caulobacterales</taxon>
        <taxon>Caulobacteraceae</taxon>
        <taxon>Brevundimonas</taxon>
    </lineage>
</organism>
<dbReference type="Proteomes" id="UP000287388">
    <property type="component" value="Chromosome"/>
</dbReference>
<reference evidence="2 4" key="2">
    <citation type="submission" date="2020-12" db="EMBL/GenBank/DDBJ databases">
        <title>FDA dAtabase for Regulatory Grade micrObial Sequences (FDA-ARGOS): Supporting development and validation of Infectious Disease Dx tests.</title>
        <authorList>
            <person name="Kerrigan L."/>
            <person name="Long C."/>
            <person name="Tallon L."/>
            <person name="Sadzewicz L."/>
            <person name="Zhao X."/>
            <person name="Boylan J."/>
            <person name="Ott S."/>
            <person name="Bowen H."/>
            <person name="Vavikolanu K."/>
            <person name="Mehta A."/>
            <person name="Aluvathingal J."/>
            <person name="Nadendla S."/>
            <person name="Yan Y."/>
            <person name="Sichtig H."/>
        </authorList>
    </citation>
    <scope>NUCLEOTIDE SEQUENCE [LARGE SCALE GENOMIC DNA]</scope>
    <source>
        <strain evidence="2 4">FDAARGOS_1026</strain>
    </source>
</reference>
<dbReference type="KEGG" id="bdm:EQG53_05635"/>
<dbReference type="RefSeq" id="WP_128719377.1">
    <property type="nucleotide sequence ID" value="NZ_BJNC01000044.1"/>
</dbReference>
<dbReference type="Pfam" id="PF04883">
    <property type="entry name" value="HK97-gp10_like"/>
    <property type="match status" value="1"/>
</dbReference>
<evidence type="ECO:0000313" key="2">
    <source>
        <dbReference type="EMBL" id="QQB88751.1"/>
    </source>
</evidence>
<accession>A0A410NVJ8</accession>
<evidence type="ECO:0000313" key="3">
    <source>
        <dbReference type="Proteomes" id="UP000287388"/>
    </source>
</evidence>
<reference evidence="1 3" key="1">
    <citation type="submission" date="2019-01" db="EMBL/GenBank/DDBJ databases">
        <title>Brevundimonas diminuta Genome sequencing and assembly.</title>
        <authorList>
            <person name="Chen H."/>
        </authorList>
    </citation>
    <scope>NUCLEOTIDE SEQUENCE [LARGE SCALE GENOMIC DNA]</scope>
    <source>
        <strain evidence="1">ATCC</strain>
        <strain evidence="3">ATCC(B) 19146</strain>
    </source>
</reference>
<dbReference type="InterPro" id="IPR010064">
    <property type="entry name" value="HK97-gp10_tail"/>
</dbReference>
<evidence type="ECO:0000313" key="4">
    <source>
        <dbReference type="Proteomes" id="UP000596117"/>
    </source>
</evidence>
<name>A0A410NVJ8_BREDI</name>
<dbReference type="EMBL" id="CP066026">
    <property type="protein sequence ID" value="QQB88751.1"/>
    <property type="molecule type" value="Genomic_DNA"/>
</dbReference>
<evidence type="ECO:0000313" key="1">
    <source>
        <dbReference type="EMBL" id="QAT13883.1"/>
    </source>
</evidence>